<evidence type="ECO:0000256" key="4">
    <source>
        <dbReference type="ARBA" id="ARBA00022908"/>
    </source>
</evidence>
<sequence>MSSPYLSYIEEKMRTKRFRESTIRSYRQWIKRFILFNHKKHPSDLHNHEVEQFLSHLANQRNLAPQSQAVALNALVFLYKEVVKKPLSLQLDFRHSKRQAKLPVVLTRHEVTALIDALSPPHVLMAQLMYGSGLRKTEMLRLRIKDIDFDYFGIEVWDAKGGKHRRVTLAKSLVTAIQKQITVAYQYYQSDKLKNEYAGVYLPYALAKKYPAAPHDFAWHYLFPSHSLSKDPNDGCIRRHHLDPSGIQKALKAARTKTHIGKPITCHTLRHSFATHLLQRGTDIRTIQAQLGHSDIRTTQIYTHVLNMGADGVASPLDTV</sequence>
<keyword evidence="4" id="KW-0229">DNA integration</keyword>
<dbReference type="GO" id="GO:0006310">
    <property type="term" value="P:DNA recombination"/>
    <property type="evidence" value="ECO:0007669"/>
    <property type="project" value="UniProtKB-KW"/>
</dbReference>
<accession>R9PSD8</accession>
<dbReference type="RefSeq" id="WP_016404031.1">
    <property type="nucleotide sequence ID" value="NZ_BARX01000052.1"/>
</dbReference>
<organism evidence="12 13">
    <name type="scientific">Agarivorans albus MKT 106</name>
    <dbReference type="NCBI Taxonomy" id="1331007"/>
    <lineage>
        <taxon>Bacteria</taxon>
        <taxon>Pseudomonadati</taxon>
        <taxon>Pseudomonadota</taxon>
        <taxon>Gammaproteobacteria</taxon>
        <taxon>Alteromonadales</taxon>
        <taxon>Alteromonadaceae</taxon>
        <taxon>Agarivorans</taxon>
    </lineage>
</organism>
<dbReference type="Gene3D" id="1.10.443.10">
    <property type="entry name" value="Intergrase catalytic core"/>
    <property type="match status" value="1"/>
</dbReference>
<comment type="subcellular location">
    <subcellularLocation>
        <location evidence="1">Cytoplasm</location>
    </subcellularLocation>
</comment>
<keyword evidence="13" id="KW-1185">Reference proteome</keyword>
<comment type="function">
    <text evidence="7">Site-specific tyrosine recombinase, which acts by catalyzing the cutting and rejoining of the recombining DNA molecules. The XerC-XerD complex is essential to convert dimers of the bacterial chromosome into monomers to permit their segregation at cell division. It also contributes to the segregational stability of plasmids.</text>
</comment>
<dbReference type="GO" id="GO:0003677">
    <property type="term" value="F:DNA binding"/>
    <property type="evidence" value="ECO:0007669"/>
    <property type="project" value="UniProtKB-UniRule"/>
</dbReference>
<evidence type="ECO:0000259" key="11">
    <source>
        <dbReference type="PROSITE" id="PS51900"/>
    </source>
</evidence>
<reference evidence="12" key="1">
    <citation type="journal article" date="2013" name="Genome Announc.">
        <title>Draft Genome Sequence of Agarivorans albus Strain MKT 106T, an Agarolytic Marine Bacterium.</title>
        <authorList>
            <person name="Yasuike M."/>
            <person name="Nakamura Y."/>
            <person name="Kai W."/>
            <person name="Fujiwara A."/>
            <person name="Fukui Y."/>
            <person name="Satomi M."/>
            <person name="Sano M."/>
        </authorList>
    </citation>
    <scope>NUCLEOTIDE SEQUENCE [LARGE SCALE GENOMIC DNA]</scope>
</reference>
<dbReference type="InterPro" id="IPR013762">
    <property type="entry name" value="Integrase-like_cat_sf"/>
</dbReference>
<keyword evidence="5 9" id="KW-0238">DNA-binding</keyword>
<comment type="similarity">
    <text evidence="2">Belongs to the 'phage' integrase family.</text>
</comment>
<evidence type="ECO:0000313" key="13">
    <source>
        <dbReference type="Proteomes" id="UP000014461"/>
    </source>
</evidence>
<evidence type="ECO:0000256" key="5">
    <source>
        <dbReference type="ARBA" id="ARBA00023125"/>
    </source>
</evidence>
<comment type="caution">
    <text evidence="12">The sequence shown here is derived from an EMBL/GenBank/DDBJ whole genome shotgun (WGS) entry which is preliminary data.</text>
</comment>
<evidence type="ECO:0000259" key="10">
    <source>
        <dbReference type="PROSITE" id="PS51898"/>
    </source>
</evidence>
<evidence type="ECO:0000256" key="9">
    <source>
        <dbReference type="PROSITE-ProRule" id="PRU01248"/>
    </source>
</evidence>
<dbReference type="AlphaFoldDB" id="R9PSD8"/>
<comment type="subunit">
    <text evidence="8">Forms a cyclic heterotetrameric complex composed of two molecules of XerC and two molecules of XerD.</text>
</comment>
<dbReference type="PROSITE" id="PS51900">
    <property type="entry name" value="CB"/>
    <property type="match status" value="1"/>
</dbReference>
<dbReference type="GO" id="GO:0005737">
    <property type="term" value="C:cytoplasm"/>
    <property type="evidence" value="ECO:0007669"/>
    <property type="project" value="UniProtKB-SubCell"/>
</dbReference>
<feature type="domain" description="Tyr recombinase" evidence="10">
    <location>
        <begin position="101"/>
        <end position="318"/>
    </location>
</feature>
<dbReference type="InterPro" id="IPR050090">
    <property type="entry name" value="Tyrosine_recombinase_XerCD"/>
</dbReference>
<dbReference type="Pfam" id="PF00589">
    <property type="entry name" value="Phage_integrase"/>
    <property type="match status" value="1"/>
</dbReference>
<dbReference type="GO" id="GO:0015074">
    <property type="term" value="P:DNA integration"/>
    <property type="evidence" value="ECO:0007669"/>
    <property type="project" value="UniProtKB-KW"/>
</dbReference>
<dbReference type="Gene3D" id="1.10.150.130">
    <property type="match status" value="1"/>
</dbReference>
<gene>
    <name evidence="12" type="ORF">AALB_4344</name>
</gene>
<dbReference type="EMBL" id="BARX01000052">
    <property type="protein sequence ID" value="GAD04264.1"/>
    <property type="molecule type" value="Genomic_DNA"/>
</dbReference>
<evidence type="ECO:0000256" key="6">
    <source>
        <dbReference type="ARBA" id="ARBA00023172"/>
    </source>
</evidence>
<evidence type="ECO:0000256" key="2">
    <source>
        <dbReference type="ARBA" id="ARBA00008857"/>
    </source>
</evidence>
<keyword evidence="6" id="KW-0233">DNA recombination</keyword>
<dbReference type="SUPFAM" id="SSF56349">
    <property type="entry name" value="DNA breaking-rejoining enzymes"/>
    <property type="match status" value="1"/>
</dbReference>
<dbReference type="InterPro" id="IPR010998">
    <property type="entry name" value="Integrase_recombinase_N"/>
</dbReference>
<keyword evidence="3" id="KW-0963">Cytoplasm</keyword>
<dbReference type="STRING" id="1331007.AALB_4344"/>
<dbReference type="InterPro" id="IPR044068">
    <property type="entry name" value="CB"/>
</dbReference>
<protein>
    <submittedName>
        <fullName evidence="12">Integron integrase IntI4</fullName>
    </submittedName>
</protein>
<name>R9PSD8_AGAAL</name>
<dbReference type="InterPro" id="IPR011010">
    <property type="entry name" value="DNA_brk_join_enz"/>
</dbReference>
<evidence type="ECO:0000256" key="7">
    <source>
        <dbReference type="ARBA" id="ARBA00037721"/>
    </source>
</evidence>
<dbReference type="Pfam" id="PF13495">
    <property type="entry name" value="Phage_int_SAM_4"/>
    <property type="match status" value="1"/>
</dbReference>
<dbReference type="PANTHER" id="PTHR30349:SF64">
    <property type="entry name" value="PROPHAGE INTEGRASE INTD-RELATED"/>
    <property type="match status" value="1"/>
</dbReference>
<proteinExistence type="inferred from homology"/>
<dbReference type="InterPro" id="IPR002104">
    <property type="entry name" value="Integrase_catalytic"/>
</dbReference>
<evidence type="ECO:0000256" key="3">
    <source>
        <dbReference type="ARBA" id="ARBA00022490"/>
    </source>
</evidence>
<evidence type="ECO:0000256" key="1">
    <source>
        <dbReference type="ARBA" id="ARBA00004496"/>
    </source>
</evidence>
<dbReference type="PROSITE" id="PS51898">
    <property type="entry name" value="TYR_RECOMBINASE"/>
    <property type="match status" value="1"/>
</dbReference>
<evidence type="ECO:0000256" key="8">
    <source>
        <dbReference type="ARBA" id="ARBA00038613"/>
    </source>
</evidence>
<dbReference type="FunFam" id="1.10.443.10:FF:000007">
    <property type="entry name" value="Tyrosine recombinase XerC"/>
    <property type="match status" value="1"/>
</dbReference>
<dbReference type="PANTHER" id="PTHR30349">
    <property type="entry name" value="PHAGE INTEGRASE-RELATED"/>
    <property type="match status" value="1"/>
</dbReference>
<dbReference type="InterPro" id="IPR004107">
    <property type="entry name" value="Integrase_SAM-like_N"/>
</dbReference>
<dbReference type="InterPro" id="IPR011946">
    <property type="entry name" value="Integrase_integron-type"/>
</dbReference>
<feature type="domain" description="Core-binding (CB)" evidence="11">
    <location>
        <begin position="1"/>
        <end position="83"/>
    </location>
</feature>
<evidence type="ECO:0000313" key="12">
    <source>
        <dbReference type="EMBL" id="GAD04264.1"/>
    </source>
</evidence>
<dbReference type="NCBIfam" id="TIGR02249">
    <property type="entry name" value="integrase_gron"/>
    <property type="match status" value="1"/>
</dbReference>
<dbReference type="Proteomes" id="UP000014461">
    <property type="component" value="Unassembled WGS sequence"/>
</dbReference>
<dbReference type="OrthoDB" id="9801717at2"/>